<reference evidence="2 3" key="1">
    <citation type="journal article" date="2007" name="PLoS Pathog.">
        <title>Genome sequence of Babesia bovis and comparative analysis of apicomplexan hemoprotozoa.</title>
        <authorList>
            <person name="Brayton K.A."/>
            <person name="Lau A.O.T."/>
            <person name="Herndon D.R."/>
            <person name="Hannick L."/>
            <person name="Kappmeyer L.S."/>
            <person name="Berens S.J."/>
            <person name="Bidwell S.L."/>
            <person name="Brown W.C."/>
            <person name="Crabtree J."/>
            <person name="Fadrosh D."/>
            <person name="Feldblum T."/>
            <person name="Forberger H.A."/>
            <person name="Haas B.J."/>
            <person name="Howell J.M."/>
            <person name="Khouri H."/>
            <person name="Koo H."/>
            <person name="Mann D.J."/>
            <person name="Norimine J."/>
            <person name="Paulsen I.T."/>
            <person name="Radune D."/>
            <person name="Ren Q."/>
            <person name="Smith R.K. Jr."/>
            <person name="Suarez C.E."/>
            <person name="White O."/>
            <person name="Wortman J.R."/>
            <person name="Knowles D.P. Jr."/>
            <person name="McElwain T.F."/>
            <person name="Nene V.M."/>
        </authorList>
    </citation>
    <scope>NUCLEOTIDE SEQUENCE [LARGE SCALE GENOMIC DNA]</scope>
    <source>
        <strain evidence="2">T2Bo</strain>
    </source>
</reference>
<dbReference type="GeneID" id="5478620"/>
<evidence type="ECO:0000313" key="2">
    <source>
        <dbReference type="EMBL" id="EDO06818.1"/>
    </source>
</evidence>
<dbReference type="AlphaFoldDB" id="A7AQJ9"/>
<feature type="transmembrane region" description="Helical" evidence="1">
    <location>
        <begin position="324"/>
        <end position="344"/>
    </location>
</feature>
<feature type="transmembrane region" description="Helical" evidence="1">
    <location>
        <begin position="6"/>
        <end position="26"/>
    </location>
</feature>
<reference evidence="3" key="2">
    <citation type="journal article" date="2020" name="Data Brief">
        <title>Transcriptome dataset of Babesia bovis life stages within vertebrate and invertebrate hosts.</title>
        <authorList>
            <person name="Ueti M.W."/>
            <person name="Johnson W.C."/>
            <person name="Kappmeyer L.S."/>
            <person name="Herndon D.R."/>
            <person name="Mousel M.R."/>
            <person name="Reif K.E."/>
            <person name="Taus N.S."/>
            <person name="Ifeonu O.O."/>
            <person name="Silva J.C."/>
            <person name="Suarez C.E."/>
            <person name="Brayton K.A."/>
        </authorList>
    </citation>
    <scope>NUCLEOTIDE SEQUENCE [LARGE SCALE GENOMIC DNA]</scope>
</reference>
<keyword evidence="1" id="KW-0812">Transmembrane</keyword>
<dbReference type="InterPro" id="IPR021366">
    <property type="entry name" value="DUF2981"/>
</dbReference>
<dbReference type="EMBL" id="AAXT01000002">
    <property type="protein sequence ID" value="EDO06818.1"/>
    <property type="molecule type" value="Genomic_DNA"/>
</dbReference>
<evidence type="ECO:0000313" key="3">
    <source>
        <dbReference type="Proteomes" id="UP000002173"/>
    </source>
</evidence>
<evidence type="ECO:0000256" key="1">
    <source>
        <dbReference type="SAM" id="Phobius"/>
    </source>
</evidence>
<dbReference type="Pfam" id="PF11200">
    <property type="entry name" value="DUF2981"/>
    <property type="match status" value="1"/>
</dbReference>
<comment type="caution">
    <text evidence="2">The sequence shown here is derived from an EMBL/GenBank/DDBJ whole genome shotgun (WGS) entry which is preliminary data.</text>
</comment>
<reference evidence="3" key="3">
    <citation type="journal article" date="2021" name="Int. J. Parasitol.">
        <title>Comparative analysis of gene expression between Babesia bovis blood stages and kinetes allowed by improved genome annotation.</title>
        <authorList>
            <person name="Ueti M.W."/>
            <person name="Johnson W.C."/>
            <person name="Kappmeyer L.S."/>
            <person name="Herndon D.R."/>
            <person name="Mousel M.R."/>
            <person name="Reif K.E."/>
            <person name="Taus N.S."/>
            <person name="Ifeonu O.O."/>
            <person name="Silva J.C."/>
            <person name="Suarez C.E."/>
            <person name="Brayton K.A."/>
        </authorList>
    </citation>
    <scope>NUCLEOTIDE SEQUENCE [LARGE SCALE GENOMIC DNA]</scope>
</reference>
<dbReference type="KEGG" id="bbo:BBOV_IV004570"/>
<dbReference type="InParanoid" id="A7AQJ9"/>
<feature type="transmembrane region" description="Helical" evidence="1">
    <location>
        <begin position="33"/>
        <end position="52"/>
    </location>
</feature>
<dbReference type="VEuPathDB" id="PiroplasmaDB:BBOV_IV004570"/>
<dbReference type="Proteomes" id="UP000002173">
    <property type="component" value="Unassembled WGS sequence"/>
</dbReference>
<proteinExistence type="predicted"/>
<dbReference type="OMA" id="ECVYLVF"/>
<name>A7AQJ9_BABBO</name>
<keyword evidence="1" id="KW-0472">Membrane</keyword>
<gene>
    <name evidence="2" type="ORF">BBOV_IV004570</name>
</gene>
<sequence length="370" mass="40829">MSQGLFYIAIQQFLLGISLYSVIHYLHPSLTQLAWLLFGTNAISAVLGFMGALKRNIVMECVYLVFYAISLFLIFLTVLDMAELVHLLPRGPQLKDVSDFASIRSAALPSTALMRSNAFLRQRELPYAFDQNDSLELGDSFPALVSDDNKTLEDSISTASTDAEDNIPSKNLRMPQTEEMPINQHVGNDLNMPGNGAMPISGNIDAVTGNLEPASKAIQQTTPNVNESMKIPNEMPMPYGNSKEAKSAELPIAIPEQTVAKNTYDAKTETFYDRLPLVPHIGETEGEAEEVSKDELPPETHDLTPEGVSEVVAIYKIQKRPLKMAAAGLLTIALLFNIYCYWVAVTFVLNKCTCLDELVSHPEQFTPLID</sequence>
<dbReference type="eggNOG" id="ENOG502SUIR">
    <property type="taxonomic scope" value="Eukaryota"/>
</dbReference>
<protein>
    <submittedName>
        <fullName evidence="2">Uncharacterized protein</fullName>
    </submittedName>
</protein>
<organism evidence="2 3">
    <name type="scientific">Babesia bovis</name>
    <dbReference type="NCBI Taxonomy" id="5865"/>
    <lineage>
        <taxon>Eukaryota</taxon>
        <taxon>Sar</taxon>
        <taxon>Alveolata</taxon>
        <taxon>Apicomplexa</taxon>
        <taxon>Aconoidasida</taxon>
        <taxon>Piroplasmida</taxon>
        <taxon>Babesiidae</taxon>
        <taxon>Babesia</taxon>
    </lineage>
</organism>
<feature type="transmembrane region" description="Helical" evidence="1">
    <location>
        <begin position="64"/>
        <end position="85"/>
    </location>
</feature>
<keyword evidence="1" id="KW-1133">Transmembrane helix</keyword>
<keyword evidence="3" id="KW-1185">Reference proteome</keyword>
<accession>A7AQJ9</accession>